<evidence type="ECO:0000256" key="2">
    <source>
        <dbReference type="SAM" id="SignalP"/>
    </source>
</evidence>
<dbReference type="Proteomes" id="UP000035680">
    <property type="component" value="Unassembled WGS sequence"/>
</dbReference>
<evidence type="ECO:0000313" key="3">
    <source>
        <dbReference type="Proteomes" id="UP000035680"/>
    </source>
</evidence>
<reference evidence="4" key="2">
    <citation type="submission" date="2015-08" db="UniProtKB">
        <authorList>
            <consortium name="WormBaseParasite"/>
        </authorList>
    </citation>
    <scope>IDENTIFICATION</scope>
</reference>
<feature type="chain" id="PRO_5005330345" evidence="2">
    <location>
        <begin position="21"/>
        <end position="161"/>
    </location>
</feature>
<keyword evidence="3" id="KW-1185">Reference proteome</keyword>
<protein>
    <submittedName>
        <fullName evidence="4">Uncharacterized protein</fullName>
    </submittedName>
</protein>
<proteinExistence type="predicted"/>
<name>A0A0K0FSQ5_STRVS</name>
<feature type="region of interest" description="Disordered" evidence="1">
    <location>
        <begin position="141"/>
        <end position="161"/>
    </location>
</feature>
<sequence length="161" mass="18718">MVKLVISLLLLLNFFNSSYSTEDVTKDTINDELLFESNDNTTKEIVQMISSTVKLNDLSLELGNNENYVKNKPFVIEKIRQNIRMIDLLADQINDVLLPFIKEDFGDSKIEKEKMDNEILNKVPGQRGIFPFLPLPFLWKPQRPTEEEPPRSPIIFQPYFP</sequence>
<reference evidence="3" key="1">
    <citation type="submission" date="2014-07" db="EMBL/GenBank/DDBJ databases">
        <authorList>
            <person name="Martin A.A"/>
            <person name="De Silva N."/>
        </authorList>
    </citation>
    <scope>NUCLEOTIDE SEQUENCE</scope>
</reference>
<dbReference type="WBParaSite" id="SVE_1410300.1">
    <property type="protein sequence ID" value="SVE_1410300.1"/>
    <property type="gene ID" value="SVE_1410300"/>
</dbReference>
<feature type="signal peptide" evidence="2">
    <location>
        <begin position="1"/>
        <end position="20"/>
    </location>
</feature>
<accession>A0A0K0FSQ5</accession>
<evidence type="ECO:0000313" key="4">
    <source>
        <dbReference type="WBParaSite" id="SVE_1410300.1"/>
    </source>
</evidence>
<dbReference type="AlphaFoldDB" id="A0A0K0FSQ5"/>
<evidence type="ECO:0000256" key="1">
    <source>
        <dbReference type="SAM" id="MobiDB-lite"/>
    </source>
</evidence>
<organism evidence="3 4">
    <name type="scientific">Strongyloides venezuelensis</name>
    <name type="common">Threadworm</name>
    <dbReference type="NCBI Taxonomy" id="75913"/>
    <lineage>
        <taxon>Eukaryota</taxon>
        <taxon>Metazoa</taxon>
        <taxon>Ecdysozoa</taxon>
        <taxon>Nematoda</taxon>
        <taxon>Chromadorea</taxon>
        <taxon>Rhabditida</taxon>
        <taxon>Tylenchina</taxon>
        <taxon>Panagrolaimomorpha</taxon>
        <taxon>Strongyloidoidea</taxon>
        <taxon>Strongyloididae</taxon>
        <taxon>Strongyloides</taxon>
    </lineage>
</organism>
<keyword evidence="2" id="KW-0732">Signal</keyword>